<feature type="non-terminal residue" evidence="10">
    <location>
        <position position="1"/>
    </location>
</feature>
<proteinExistence type="inferred from homology"/>
<keyword evidence="5" id="KW-0479">Metal-binding</keyword>
<protein>
    <recommendedName>
        <fullName evidence="9">LITAF domain-containing protein</fullName>
    </recommendedName>
</protein>
<evidence type="ECO:0000313" key="10">
    <source>
        <dbReference type="EMBL" id="CAJ0928881.1"/>
    </source>
</evidence>
<evidence type="ECO:0000256" key="7">
    <source>
        <dbReference type="ARBA" id="ARBA00023136"/>
    </source>
</evidence>
<keyword evidence="8" id="KW-1133">Transmembrane helix</keyword>
<reference evidence="10" key="1">
    <citation type="submission" date="2023-07" db="EMBL/GenBank/DDBJ databases">
        <authorList>
            <person name="Stuckert A."/>
        </authorList>
    </citation>
    <scope>NUCLEOTIDE SEQUENCE</scope>
</reference>
<evidence type="ECO:0000256" key="8">
    <source>
        <dbReference type="SAM" id="Phobius"/>
    </source>
</evidence>
<keyword evidence="6" id="KW-0862">Zinc</keyword>
<keyword evidence="8" id="KW-0812">Transmembrane</keyword>
<feature type="transmembrane region" description="Helical" evidence="8">
    <location>
        <begin position="41"/>
        <end position="66"/>
    </location>
</feature>
<feature type="domain" description="LITAF" evidence="9">
    <location>
        <begin position="4"/>
        <end position="88"/>
    </location>
</feature>
<name>A0ABN9KYS5_9NEOB</name>
<dbReference type="SMART" id="SM00714">
    <property type="entry name" value="LITAF"/>
    <property type="match status" value="1"/>
</dbReference>
<comment type="similarity">
    <text evidence="4">Belongs to the CDIP1/LITAF family.</text>
</comment>
<organism evidence="10 11">
    <name type="scientific">Ranitomeya imitator</name>
    <name type="common">mimic poison frog</name>
    <dbReference type="NCBI Taxonomy" id="111125"/>
    <lineage>
        <taxon>Eukaryota</taxon>
        <taxon>Metazoa</taxon>
        <taxon>Chordata</taxon>
        <taxon>Craniata</taxon>
        <taxon>Vertebrata</taxon>
        <taxon>Euteleostomi</taxon>
        <taxon>Amphibia</taxon>
        <taxon>Batrachia</taxon>
        <taxon>Anura</taxon>
        <taxon>Neobatrachia</taxon>
        <taxon>Hyloidea</taxon>
        <taxon>Dendrobatidae</taxon>
        <taxon>Dendrobatinae</taxon>
        <taxon>Ranitomeya</taxon>
    </lineage>
</organism>
<gene>
    <name evidence="10" type="ORF">RIMI_LOCUS3588251</name>
</gene>
<dbReference type="PANTHER" id="PTHR23292:SF6">
    <property type="entry name" value="FI16602P1-RELATED"/>
    <property type="match status" value="1"/>
</dbReference>
<evidence type="ECO:0000256" key="3">
    <source>
        <dbReference type="ARBA" id="ARBA00004630"/>
    </source>
</evidence>
<comment type="subcellular location">
    <subcellularLocation>
        <location evidence="1">Endosome membrane</location>
        <topology evidence="1">Peripheral membrane protein</topology>
        <orientation evidence="1">Cytoplasmic side</orientation>
    </subcellularLocation>
    <subcellularLocation>
        <location evidence="2">Late endosome membrane</location>
    </subcellularLocation>
    <subcellularLocation>
        <location evidence="3">Lysosome membrane</location>
        <topology evidence="3">Peripheral membrane protein</topology>
        <orientation evidence="3">Cytoplasmic side</orientation>
    </subcellularLocation>
</comment>
<evidence type="ECO:0000256" key="1">
    <source>
        <dbReference type="ARBA" id="ARBA00004125"/>
    </source>
</evidence>
<sequence>VTAPVTSIVIIRTSFADTPVTCSCPVCHQSIVTRTEPKSGLLTWLIAGSLILLGCWLGCCLIPFFVDGCKDVDHYCPSCNHHISKYKRI</sequence>
<comment type="caution">
    <text evidence="10">The sequence shown here is derived from an EMBL/GenBank/DDBJ whole genome shotgun (WGS) entry which is preliminary data.</text>
</comment>
<dbReference type="PROSITE" id="PS51837">
    <property type="entry name" value="LITAF"/>
    <property type="match status" value="1"/>
</dbReference>
<dbReference type="Proteomes" id="UP001176940">
    <property type="component" value="Unassembled WGS sequence"/>
</dbReference>
<dbReference type="EMBL" id="CAUEEQ010005447">
    <property type="protein sequence ID" value="CAJ0928881.1"/>
    <property type="molecule type" value="Genomic_DNA"/>
</dbReference>
<evidence type="ECO:0000313" key="11">
    <source>
        <dbReference type="Proteomes" id="UP001176940"/>
    </source>
</evidence>
<dbReference type="Pfam" id="PF10601">
    <property type="entry name" value="zf-LITAF-like"/>
    <property type="match status" value="1"/>
</dbReference>
<evidence type="ECO:0000256" key="5">
    <source>
        <dbReference type="ARBA" id="ARBA00022723"/>
    </source>
</evidence>
<evidence type="ECO:0000256" key="2">
    <source>
        <dbReference type="ARBA" id="ARBA00004414"/>
    </source>
</evidence>
<dbReference type="PANTHER" id="PTHR23292">
    <property type="entry name" value="LIPOPOLYSACCHARIDE-INDUCED TUMOR NECROSIS FACTOR-ALPHA FACTOR"/>
    <property type="match status" value="1"/>
</dbReference>
<dbReference type="InterPro" id="IPR037519">
    <property type="entry name" value="LITAF_fam"/>
</dbReference>
<evidence type="ECO:0000256" key="6">
    <source>
        <dbReference type="ARBA" id="ARBA00022833"/>
    </source>
</evidence>
<evidence type="ECO:0000256" key="4">
    <source>
        <dbReference type="ARBA" id="ARBA00005975"/>
    </source>
</evidence>
<keyword evidence="7 8" id="KW-0472">Membrane</keyword>
<evidence type="ECO:0000259" key="9">
    <source>
        <dbReference type="PROSITE" id="PS51837"/>
    </source>
</evidence>
<keyword evidence="11" id="KW-1185">Reference proteome</keyword>
<dbReference type="InterPro" id="IPR006629">
    <property type="entry name" value="LITAF"/>
</dbReference>
<feature type="non-terminal residue" evidence="10">
    <location>
        <position position="89"/>
    </location>
</feature>
<accession>A0ABN9KYS5</accession>